<organism evidence="1 2">
    <name type="scientific">Akkermansia massiliensis</name>
    <dbReference type="NCBI Taxonomy" id="2927224"/>
    <lineage>
        <taxon>Bacteria</taxon>
        <taxon>Pseudomonadati</taxon>
        <taxon>Verrucomicrobiota</taxon>
        <taxon>Verrucomicrobiia</taxon>
        <taxon>Verrucomicrobiales</taxon>
        <taxon>Akkermansiaceae</taxon>
        <taxon>Akkermansia</taxon>
    </lineage>
</organism>
<comment type="caution">
    <text evidence="1">The sequence shown here is derived from an EMBL/GenBank/DDBJ whole genome shotgun (WGS) entry which is preliminary data.</text>
</comment>
<dbReference type="RefSeq" id="WP_146021218.1">
    <property type="nucleotide sequence ID" value="NZ_CP072027.1"/>
</dbReference>
<name>A0ABT0R4N2_9BACT</name>
<keyword evidence="2" id="KW-1185">Reference proteome</keyword>
<dbReference type="Proteomes" id="UP001202031">
    <property type="component" value="Unassembled WGS sequence"/>
</dbReference>
<evidence type="ECO:0000313" key="1">
    <source>
        <dbReference type="EMBL" id="MCL6656054.1"/>
    </source>
</evidence>
<proteinExistence type="predicted"/>
<protein>
    <submittedName>
        <fullName evidence="1">Uncharacterized protein</fullName>
    </submittedName>
</protein>
<evidence type="ECO:0000313" key="2">
    <source>
        <dbReference type="Proteomes" id="UP001202031"/>
    </source>
</evidence>
<gene>
    <name evidence="1" type="ORF">M8N44_01800</name>
</gene>
<dbReference type="GeneID" id="84022573"/>
<dbReference type="EMBL" id="JAMGSI010000001">
    <property type="protein sequence ID" value="MCL6656054.1"/>
    <property type="molecule type" value="Genomic_DNA"/>
</dbReference>
<accession>A0ABT0R4N2</accession>
<sequence>MLTFDANPAVLSSVGLRSCVSVIYTSTDIHAQACAHVHHANCGTLTPTDIYQAIQSLYPDNPDYSPDPRKIYVVYAHLGSNNLYEVEIKKLPECDILINNIIEIEELPVDNFGIDNKGCIGCS</sequence>
<reference evidence="1 2" key="1">
    <citation type="submission" date="2022-03" db="EMBL/GenBank/DDBJ databases">
        <title>Taxonomic description of new species and reclassification of some bacterial strains.</title>
        <authorList>
            <person name="Ndongo S."/>
        </authorList>
    </citation>
    <scope>NUCLEOTIDE SEQUENCE [LARGE SCALE GENOMIC DNA]</scope>
    <source>
        <strain evidence="1 2">Marseille-P6666</strain>
    </source>
</reference>